<protein>
    <recommendedName>
        <fullName evidence="4">Thyroid transcription factor 1-associated protein 26</fullName>
    </recommendedName>
</protein>
<evidence type="ECO:0000313" key="3">
    <source>
        <dbReference type="Proteomes" id="UP000827092"/>
    </source>
</evidence>
<comment type="caution">
    <text evidence="2">The sequence shown here is derived from an EMBL/GenBank/DDBJ whole genome shotgun (WGS) entry which is preliminary data.</text>
</comment>
<evidence type="ECO:0008006" key="4">
    <source>
        <dbReference type="Google" id="ProtNLM"/>
    </source>
</evidence>
<name>A0AAV6VCT3_9ARAC</name>
<reference evidence="2 3" key="1">
    <citation type="journal article" date="2022" name="Nat. Ecol. Evol.">
        <title>A masculinizing supergene underlies an exaggerated male reproductive morph in a spider.</title>
        <authorList>
            <person name="Hendrickx F."/>
            <person name="De Corte Z."/>
            <person name="Sonet G."/>
            <person name="Van Belleghem S.M."/>
            <person name="Kostlbacher S."/>
            <person name="Vangestel C."/>
        </authorList>
    </citation>
    <scope>NUCLEOTIDE SEQUENCE [LARGE SCALE GENOMIC DNA]</scope>
    <source>
        <strain evidence="2">W744_W776</strain>
    </source>
</reference>
<evidence type="ECO:0000256" key="1">
    <source>
        <dbReference type="SAM" id="MobiDB-lite"/>
    </source>
</evidence>
<proteinExistence type="predicted"/>
<sequence length="130" mass="15571">MPKPKQDVKKATWEKKKTAIVRKYNKVQGRARKYNVSGSNEQENNHSKTAFFDKAMVEYEKRKAYREEKKQIREAKQKEKDEKTKKYMEKKQENFKKLSARTKWGQPVMKGRMEILLERIQKSVDSSVIK</sequence>
<dbReference type="GO" id="GO:0005634">
    <property type="term" value="C:nucleus"/>
    <property type="evidence" value="ECO:0007669"/>
    <property type="project" value="TreeGrafter"/>
</dbReference>
<dbReference type="Proteomes" id="UP000827092">
    <property type="component" value="Unassembled WGS sequence"/>
</dbReference>
<organism evidence="2 3">
    <name type="scientific">Oedothorax gibbosus</name>
    <dbReference type="NCBI Taxonomy" id="931172"/>
    <lineage>
        <taxon>Eukaryota</taxon>
        <taxon>Metazoa</taxon>
        <taxon>Ecdysozoa</taxon>
        <taxon>Arthropoda</taxon>
        <taxon>Chelicerata</taxon>
        <taxon>Arachnida</taxon>
        <taxon>Araneae</taxon>
        <taxon>Araneomorphae</taxon>
        <taxon>Entelegynae</taxon>
        <taxon>Araneoidea</taxon>
        <taxon>Linyphiidae</taxon>
        <taxon>Erigoninae</taxon>
        <taxon>Oedothorax</taxon>
    </lineage>
</organism>
<dbReference type="PRINTS" id="PR01854">
    <property type="entry name" value="BR22PROTEIN"/>
</dbReference>
<dbReference type="InterPro" id="IPR013730">
    <property type="entry name" value="Fyv7/TAP26"/>
</dbReference>
<accession>A0AAV6VCT3</accession>
<dbReference type="PANTHER" id="PTHR15657">
    <property type="entry name" value="THYROID TRANSCRIPTION FACTOR 1-ASSOCIATED PROTEIN 26"/>
    <property type="match status" value="1"/>
</dbReference>
<dbReference type="Pfam" id="PF08524">
    <property type="entry name" value="rRNA_processing"/>
    <property type="match status" value="1"/>
</dbReference>
<evidence type="ECO:0000313" key="2">
    <source>
        <dbReference type="EMBL" id="KAG8193847.1"/>
    </source>
</evidence>
<feature type="region of interest" description="Disordered" evidence="1">
    <location>
        <begin position="66"/>
        <end position="94"/>
    </location>
</feature>
<gene>
    <name evidence="2" type="ORF">JTE90_029579</name>
</gene>
<keyword evidence="3" id="KW-1185">Reference proteome</keyword>
<dbReference type="PANTHER" id="PTHR15657:SF1">
    <property type="entry name" value="THYROID TRANSCRIPTION FACTOR 1-ASSOCIATED PROTEIN 26"/>
    <property type="match status" value="1"/>
</dbReference>
<dbReference type="EMBL" id="JAFNEN010000114">
    <property type="protein sequence ID" value="KAG8193847.1"/>
    <property type="molecule type" value="Genomic_DNA"/>
</dbReference>
<dbReference type="AlphaFoldDB" id="A0AAV6VCT3"/>